<dbReference type="Proteomes" id="UP001180845">
    <property type="component" value="Unassembled WGS sequence"/>
</dbReference>
<keyword evidence="3" id="KW-1185">Reference proteome</keyword>
<evidence type="ECO:0000313" key="2">
    <source>
        <dbReference type="EMBL" id="MDR7300455.1"/>
    </source>
</evidence>
<dbReference type="AlphaFoldDB" id="A0AAE3ZAS0"/>
<gene>
    <name evidence="2" type="ORF">JOF55_000636</name>
</gene>
<feature type="region of interest" description="Disordered" evidence="1">
    <location>
        <begin position="55"/>
        <end position="78"/>
    </location>
</feature>
<reference evidence="2" key="1">
    <citation type="submission" date="2023-07" db="EMBL/GenBank/DDBJ databases">
        <title>Sequencing the genomes of 1000 actinobacteria strains.</title>
        <authorList>
            <person name="Klenk H.-P."/>
        </authorList>
    </citation>
    <scope>NUCLEOTIDE SEQUENCE</scope>
    <source>
        <strain evidence="2">DSM 45977</strain>
    </source>
</reference>
<name>A0AAE3ZAS0_9ACTN</name>
<comment type="caution">
    <text evidence="2">The sequence shown here is derived from an EMBL/GenBank/DDBJ whole genome shotgun (WGS) entry which is preliminary data.</text>
</comment>
<dbReference type="EMBL" id="JAVDXW010000001">
    <property type="protein sequence ID" value="MDR7300455.1"/>
    <property type="molecule type" value="Genomic_DNA"/>
</dbReference>
<organism evidence="2 3">
    <name type="scientific">Haloactinomyces albus</name>
    <dbReference type="NCBI Taxonomy" id="1352928"/>
    <lineage>
        <taxon>Bacteria</taxon>
        <taxon>Bacillati</taxon>
        <taxon>Actinomycetota</taxon>
        <taxon>Actinomycetes</taxon>
        <taxon>Actinopolysporales</taxon>
        <taxon>Actinopolysporaceae</taxon>
        <taxon>Haloactinomyces</taxon>
    </lineage>
</organism>
<dbReference type="RefSeq" id="WP_310269245.1">
    <property type="nucleotide sequence ID" value="NZ_JAVDXW010000001.1"/>
</dbReference>
<evidence type="ECO:0000256" key="1">
    <source>
        <dbReference type="SAM" id="MobiDB-lite"/>
    </source>
</evidence>
<proteinExistence type="predicted"/>
<sequence length="78" mass="9478">MSHEDRSGGDWVFDRRWVLTEDELLTMLWRCYGGENPDVALVELYALQEQRRPRRTYPLKGRAPRTSRHIRRENHLKR</sequence>
<evidence type="ECO:0000313" key="3">
    <source>
        <dbReference type="Proteomes" id="UP001180845"/>
    </source>
</evidence>
<accession>A0AAE3ZAS0</accession>
<protein>
    <submittedName>
        <fullName evidence="2">Uncharacterized protein</fullName>
    </submittedName>
</protein>